<feature type="region of interest" description="Disordered" evidence="9">
    <location>
        <begin position="179"/>
        <end position="209"/>
    </location>
</feature>
<comment type="function">
    <text evidence="1">Involved in rRNA processing.</text>
</comment>
<dbReference type="GO" id="GO:0030688">
    <property type="term" value="C:preribosome, small subunit precursor"/>
    <property type="evidence" value="ECO:0007669"/>
    <property type="project" value="TreeGrafter"/>
</dbReference>
<feature type="compositionally biased region" description="Basic and acidic residues" evidence="9">
    <location>
        <begin position="235"/>
        <end position="248"/>
    </location>
</feature>
<proteinExistence type="inferred from homology"/>
<evidence type="ECO:0000256" key="1">
    <source>
        <dbReference type="ARBA" id="ARBA00002773"/>
    </source>
</evidence>
<keyword evidence="6" id="KW-0698">rRNA processing</keyword>
<comment type="similarity">
    <text evidence="3">Belongs to the EFG1 family.</text>
</comment>
<evidence type="ECO:0000256" key="2">
    <source>
        <dbReference type="ARBA" id="ARBA00004604"/>
    </source>
</evidence>
<feature type="region of interest" description="Disordered" evidence="9">
    <location>
        <begin position="1"/>
        <end position="79"/>
    </location>
</feature>
<evidence type="ECO:0000313" key="10">
    <source>
        <dbReference type="EMBL" id="KAK3944652.1"/>
    </source>
</evidence>
<feature type="compositionally biased region" description="Basic residues" evidence="9">
    <location>
        <begin position="24"/>
        <end position="39"/>
    </location>
</feature>
<comment type="subcellular location">
    <subcellularLocation>
        <location evidence="2">Nucleus</location>
        <location evidence="2">Nucleolus</location>
    </subcellularLocation>
</comment>
<organism evidence="10 11">
    <name type="scientific">Diplogelasinospora grovesii</name>
    <dbReference type="NCBI Taxonomy" id="303347"/>
    <lineage>
        <taxon>Eukaryota</taxon>
        <taxon>Fungi</taxon>
        <taxon>Dikarya</taxon>
        <taxon>Ascomycota</taxon>
        <taxon>Pezizomycotina</taxon>
        <taxon>Sordariomycetes</taxon>
        <taxon>Sordariomycetidae</taxon>
        <taxon>Sordariales</taxon>
        <taxon>Diplogelasinosporaceae</taxon>
        <taxon>Diplogelasinospora</taxon>
    </lineage>
</organism>
<evidence type="ECO:0000256" key="6">
    <source>
        <dbReference type="ARBA" id="ARBA00022552"/>
    </source>
</evidence>
<comment type="caution">
    <text evidence="10">The sequence shown here is derived from an EMBL/GenBank/DDBJ whole genome shotgun (WGS) entry which is preliminary data.</text>
</comment>
<reference evidence="11" key="1">
    <citation type="journal article" date="2023" name="Mol. Phylogenet. Evol.">
        <title>Genome-scale phylogeny and comparative genomics of the fungal order Sordariales.</title>
        <authorList>
            <person name="Hensen N."/>
            <person name="Bonometti L."/>
            <person name="Westerberg I."/>
            <person name="Brannstrom I.O."/>
            <person name="Guillou S."/>
            <person name="Cros-Aarteil S."/>
            <person name="Calhoun S."/>
            <person name="Haridas S."/>
            <person name="Kuo A."/>
            <person name="Mondo S."/>
            <person name="Pangilinan J."/>
            <person name="Riley R."/>
            <person name="LaButti K."/>
            <person name="Andreopoulos B."/>
            <person name="Lipzen A."/>
            <person name="Chen C."/>
            <person name="Yan M."/>
            <person name="Daum C."/>
            <person name="Ng V."/>
            <person name="Clum A."/>
            <person name="Steindorff A."/>
            <person name="Ohm R.A."/>
            <person name="Martin F."/>
            <person name="Silar P."/>
            <person name="Natvig D.O."/>
            <person name="Lalanne C."/>
            <person name="Gautier V."/>
            <person name="Ament-Velasquez S.L."/>
            <person name="Kruys A."/>
            <person name="Hutchinson M.I."/>
            <person name="Powell A.J."/>
            <person name="Barry K."/>
            <person name="Miller A.N."/>
            <person name="Grigoriev I.V."/>
            <person name="Debuchy R."/>
            <person name="Gladieux P."/>
            <person name="Hiltunen Thoren M."/>
            <person name="Johannesson H."/>
        </authorList>
    </citation>
    <scope>NUCLEOTIDE SEQUENCE [LARGE SCALE GENOMIC DNA]</scope>
    <source>
        <strain evidence="11">CBS 340.73</strain>
    </source>
</reference>
<feature type="compositionally biased region" description="Basic and acidic residues" evidence="9">
    <location>
        <begin position="56"/>
        <end position="72"/>
    </location>
</feature>
<dbReference type="Pfam" id="PF10153">
    <property type="entry name" value="Efg1"/>
    <property type="match status" value="1"/>
</dbReference>
<name>A0AAN6NJ50_9PEZI</name>
<evidence type="ECO:0000256" key="7">
    <source>
        <dbReference type="ARBA" id="ARBA00023054"/>
    </source>
</evidence>
<evidence type="ECO:0000256" key="4">
    <source>
        <dbReference type="ARBA" id="ARBA00018689"/>
    </source>
</evidence>
<dbReference type="InterPro" id="IPR019310">
    <property type="entry name" value="Efg1"/>
</dbReference>
<evidence type="ECO:0000313" key="11">
    <source>
        <dbReference type="Proteomes" id="UP001303473"/>
    </source>
</evidence>
<evidence type="ECO:0000256" key="9">
    <source>
        <dbReference type="SAM" id="MobiDB-lite"/>
    </source>
</evidence>
<feature type="compositionally biased region" description="Basic and acidic residues" evidence="9">
    <location>
        <begin position="179"/>
        <end position="192"/>
    </location>
</feature>
<dbReference type="GO" id="GO:0000462">
    <property type="term" value="P:maturation of SSU-rRNA from tricistronic rRNA transcript (SSU-rRNA, 5.8S rRNA, LSU-rRNA)"/>
    <property type="evidence" value="ECO:0007669"/>
    <property type="project" value="TreeGrafter"/>
</dbReference>
<dbReference type="PANTHER" id="PTHR33911:SF1">
    <property type="entry name" value="RRNA-PROCESSING PROTEIN EFG1"/>
    <property type="match status" value="1"/>
</dbReference>
<protein>
    <recommendedName>
        <fullName evidence="4">rRNA-processing protein EFG1</fullName>
    </recommendedName>
    <alternativeName>
        <fullName evidence="5">rRNA-processing protein efg1</fullName>
    </alternativeName>
</protein>
<dbReference type="Proteomes" id="UP001303473">
    <property type="component" value="Unassembled WGS sequence"/>
</dbReference>
<accession>A0AAN6NJ50</accession>
<dbReference type="EMBL" id="MU853758">
    <property type="protein sequence ID" value="KAK3944652.1"/>
    <property type="molecule type" value="Genomic_DNA"/>
</dbReference>
<dbReference type="GO" id="GO:0005730">
    <property type="term" value="C:nucleolus"/>
    <property type="evidence" value="ECO:0007669"/>
    <property type="project" value="UniProtKB-SubCell"/>
</dbReference>
<evidence type="ECO:0000256" key="8">
    <source>
        <dbReference type="ARBA" id="ARBA00023242"/>
    </source>
</evidence>
<sequence>MGVKRSHAESSGGNDGAAAAGAPKRFKGRKHPHHQHKKHQTDPNEDSMTSIKKRARAIERTLAKKTTDDAEGGKPLPANVQRDLERELAAHRQRIAEHAEKQARSRMISKYHMVRFFERKKAMRLAKQLQKQLTSAADPQEVERLKADLHIAEVDIDYARYFPFMEKYVALYGNASAEKKEKVAQKKGKQTDEEKEQEEAEKKAAAQLALHSERPPLWKLVEKTREEGTEALEKLQNRRLDKDGKELPPIKWVNKAGPKHNVKGSIKPVKGAGPQASSANNIPLGKTRVITRAERREVQEEEEDGGFFEED</sequence>
<dbReference type="PANTHER" id="PTHR33911">
    <property type="entry name" value="RRNA-PROCESSING PROTEIN EFG1"/>
    <property type="match status" value="1"/>
</dbReference>
<gene>
    <name evidence="10" type="ORF">QBC46DRAFT_373944</name>
</gene>
<keyword evidence="7" id="KW-0175">Coiled coil</keyword>
<feature type="region of interest" description="Disordered" evidence="9">
    <location>
        <begin position="235"/>
        <end position="288"/>
    </location>
</feature>
<dbReference type="InterPro" id="IPR050786">
    <property type="entry name" value="EFG1_rRNA-proc"/>
</dbReference>
<evidence type="ECO:0000256" key="5">
    <source>
        <dbReference type="ARBA" id="ARBA00019827"/>
    </source>
</evidence>
<dbReference type="AlphaFoldDB" id="A0AAN6NJ50"/>
<keyword evidence="11" id="KW-1185">Reference proteome</keyword>
<keyword evidence="8" id="KW-0539">Nucleus</keyword>
<evidence type="ECO:0000256" key="3">
    <source>
        <dbReference type="ARBA" id="ARBA00006916"/>
    </source>
</evidence>